<accession>A0A1L9T0S5</accession>
<evidence type="ECO:0000256" key="2">
    <source>
        <dbReference type="ARBA" id="ARBA00008072"/>
    </source>
</evidence>
<dbReference type="AlphaFoldDB" id="A0A1L9T0S5"/>
<dbReference type="GO" id="GO:0046872">
    <property type="term" value="F:metal ion binding"/>
    <property type="evidence" value="ECO:0007669"/>
    <property type="project" value="UniProtKB-KW"/>
</dbReference>
<evidence type="ECO:0000256" key="5">
    <source>
        <dbReference type="ARBA" id="ARBA00023002"/>
    </source>
</evidence>
<evidence type="ECO:0000256" key="3">
    <source>
        <dbReference type="ARBA" id="ARBA00022723"/>
    </source>
</evidence>
<protein>
    <recommendedName>
        <fullName evidence="10">Enoyl reductase (ER) domain-containing protein</fullName>
    </recommendedName>
</protein>
<evidence type="ECO:0000256" key="4">
    <source>
        <dbReference type="ARBA" id="ARBA00022833"/>
    </source>
</evidence>
<sequence>MRAAQFYAAGDIRIENIPPPEPSDDSVLVEVEWCGICGSDLNEYIRGPFAIPNAKTGPHPLTNALLPVTMGHEFTGRIVQVPDSASGSVSGNTNKPLRKGQAVIVDPRIYCSACTPCSQAAATNSCEKLGFMGISGGGGGLSEVVSVRADHVHVLSEPEPSDRNGNQDGDNNDTSIDLAAAALIEPLAVAWHALEIFLSIAAAQFGLSDKNCGVDLKDVPVLVTGAGPVGVAMVFVLRARGATQIFVSETSAARREMVRETGIVSGIFDPSVDDVPERCRGETADGKGVGVVFDCAGAQAGFQAGCESLRFRGVYVNLAVPKGAPFTLPLGPFLWKDLIYKCSLAYDERDFQMTVDAFVSGRFKGVEKMITKRVILEDVVEKGFEELVKPNDHIKILATPKHANIK</sequence>
<dbReference type="RefSeq" id="XP_040696870.1">
    <property type="nucleotide sequence ID" value="XM_040848788.1"/>
</dbReference>
<name>A0A1L9T0S5_9EURO</name>
<evidence type="ECO:0000259" key="7">
    <source>
        <dbReference type="Pfam" id="PF08240"/>
    </source>
</evidence>
<dbReference type="InterPro" id="IPR013154">
    <property type="entry name" value="ADH-like_N"/>
</dbReference>
<dbReference type="SUPFAM" id="SSF51735">
    <property type="entry name" value="NAD(P)-binding Rossmann-fold domains"/>
    <property type="match status" value="1"/>
</dbReference>
<evidence type="ECO:0000313" key="9">
    <source>
        <dbReference type="Proteomes" id="UP000184356"/>
    </source>
</evidence>
<proteinExistence type="inferred from homology"/>
<feature type="domain" description="Alcohol dehydrogenase-like N-terminal" evidence="7">
    <location>
        <begin position="24"/>
        <end position="155"/>
    </location>
</feature>
<comment type="cofactor">
    <cofactor evidence="1">
        <name>Zn(2+)</name>
        <dbReference type="ChEBI" id="CHEBI:29105"/>
    </cofactor>
</comment>
<dbReference type="Gene3D" id="3.40.50.720">
    <property type="entry name" value="NAD(P)-binding Rossmann-like Domain"/>
    <property type="match status" value="1"/>
</dbReference>
<evidence type="ECO:0000313" key="8">
    <source>
        <dbReference type="EMBL" id="OJJ53064.1"/>
    </source>
</evidence>
<keyword evidence="3" id="KW-0479">Metal-binding</keyword>
<comment type="similarity">
    <text evidence="2">Belongs to the zinc-containing alcohol dehydrogenase family.</text>
</comment>
<dbReference type="VEuPathDB" id="FungiDB:ASPSYDRAFT_540549"/>
<feature type="domain" description="Alcohol dehydrogenase-like C-terminal" evidence="6">
    <location>
        <begin position="228"/>
        <end position="357"/>
    </location>
</feature>
<gene>
    <name evidence="8" type="ORF">ASPSYDRAFT_540549</name>
</gene>
<dbReference type="PANTHER" id="PTHR43161">
    <property type="entry name" value="SORBITOL DEHYDROGENASE"/>
    <property type="match status" value="1"/>
</dbReference>
<dbReference type="GO" id="GO:0016491">
    <property type="term" value="F:oxidoreductase activity"/>
    <property type="evidence" value="ECO:0007669"/>
    <property type="project" value="UniProtKB-KW"/>
</dbReference>
<dbReference type="SUPFAM" id="SSF50129">
    <property type="entry name" value="GroES-like"/>
    <property type="match status" value="1"/>
</dbReference>
<keyword evidence="4" id="KW-0862">Zinc</keyword>
<organism evidence="8 9">
    <name type="scientific">Aspergillus sydowii CBS 593.65</name>
    <dbReference type="NCBI Taxonomy" id="1036612"/>
    <lineage>
        <taxon>Eukaryota</taxon>
        <taxon>Fungi</taxon>
        <taxon>Dikarya</taxon>
        <taxon>Ascomycota</taxon>
        <taxon>Pezizomycotina</taxon>
        <taxon>Eurotiomycetes</taxon>
        <taxon>Eurotiomycetidae</taxon>
        <taxon>Eurotiales</taxon>
        <taxon>Aspergillaceae</taxon>
        <taxon>Aspergillus</taxon>
        <taxon>Aspergillus subgen. Nidulantes</taxon>
    </lineage>
</organism>
<dbReference type="InterPro" id="IPR011032">
    <property type="entry name" value="GroES-like_sf"/>
</dbReference>
<dbReference type="GeneID" id="63764861"/>
<dbReference type="Pfam" id="PF08240">
    <property type="entry name" value="ADH_N"/>
    <property type="match status" value="1"/>
</dbReference>
<reference evidence="9" key="1">
    <citation type="journal article" date="2017" name="Genome Biol.">
        <title>Comparative genomics reveals high biological diversity and specific adaptations in the industrially and medically important fungal genus Aspergillus.</title>
        <authorList>
            <person name="de Vries R.P."/>
            <person name="Riley R."/>
            <person name="Wiebenga A."/>
            <person name="Aguilar-Osorio G."/>
            <person name="Amillis S."/>
            <person name="Uchima C.A."/>
            <person name="Anderluh G."/>
            <person name="Asadollahi M."/>
            <person name="Askin M."/>
            <person name="Barry K."/>
            <person name="Battaglia E."/>
            <person name="Bayram O."/>
            <person name="Benocci T."/>
            <person name="Braus-Stromeyer S.A."/>
            <person name="Caldana C."/>
            <person name="Canovas D."/>
            <person name="Cerqueira G.C."/>
            <person name="Chen F."/>
            <person name="Chen W."/>
            <person name="Choi C."/>
            <person name="Clum A."/>
            <person name="Dos Santos R.A."/>
            <person name="Damasio A.R."/>
            <person name="Diallinas G."/>
            <person name="Emri T."/>
            <person name="Fekete E."/>
            <person name="Flipphi M."/>
            <person name="Freyberg S."/>
            <person name="Gallo A."/>
            <person name="Gournas C."/>
            <person name="Habgood R."/>
            <person name="Hainaut M."/>
            <person name="Harispe M.L."/>
            <person name="Henrissat B."/>
            <person name="Hilden K.S."/>
            <person name="Hope R."/>
            <person name="Hossain A."/>
            <person name="Karabika E."/>
            <person name="Karaffa L."/>
            <person name="Karanyi Z."/>
            <person name="Krasevec N."/>
            <person name="Kuo A."/>
            <person name="Kusch H."/>
            <person name="LaButti K."/>
            <person name="Lagendijk E.L."/>
            <person name="Lapidus A."/>
            <person name="Levasseur A."/>
            <person name="Lindquist E."/>
            <person name="Lipzen A."/>
            <person name="Logrieco A.F."/>
            <person name="MacCabe A."/>
            <person name="Maekelae M.R."/>
            <person name="Malavazi I."/>
            <person name="Melin P."/>
            <person name="Meyer V."/>
            <person name="Mielnichuk N."/>
            <person name="Miskei M."/>
            <person name="Molnar A.P."/>
            <person name="Mule G."/>
            <person name="Ngan C.Y."/>
            <person name="Orejas M."/>
            <person name="Orosz E."/>
            <person name="Ouedraogo J.P."/>
            <person name="Overkamp K.M."/>
            <person name="Park H.-S."/>
            <person name="Perrone G."/>
            <person name="Piumi F."/>
            <person name="Punt P.J."/>
            <person name="Ram A.F."/>
            <person name="Ramon A."/>
            <person name="Rauscher S."/>
            <person name="Record E."/>
            <person name="Riano-Pachon D.M."/>
            <person name="Robert V."/>
            <person name="Roehrig J."/>
            <person name="Ruller R."/>
            <person name="Salamov A."/>
            <person name="Salih N.S."/>
            <person name="Samson R.A."/>
            <person name="Sandor E."/>
            <person name="Sanguinetti M."/>
            <person name="Schuetze T."/>
            <person name="Sepcic K."/>
            <person name="Shelest E."/>
            <person name="Sherlock G."/>
            <person name="Sophianopoulou V."/>
            <person name="Squina F.M."/>
            <person name="Sun H."/>
            <person name="Susca A."/>
            <person name="Todd R.B."/>
            <person name="Tsang A."/>
            <person name="Unkles S.E."/>
            <person name="van de Wiele N."/>
            <person name="van Rossen-Uffink D."/>
            <person name="Oliveira J.V."/>
            <person name="Vesth T.C."/>
            <person name="Visser J."/>
            <person name="Yu J.-H."/>
            <person name="Zhou M."/>
            <person name="Andersen M.R."/>
            <person name="Archer D.B."/>
            <person name="Baker S.E."/>
            <person name="Benoit I."/>
            <person name="Brakhage A.A."/>
            <person name="Braus G.H."/>
            <person name="Fischer R."/>
            <person name="Frisvad J.C."/>
            <person name="Goldman G.H."/>
            <person name="Houbraken J."/>
            <person name="Oakley B."/>
            <person name="Pocsi I."/>
            <person name="Scazzocchio C."/>
            <person name="Seiboth B."/>
            <person name="vanKuyk P.A."/>
            <person name="Wortman J."/>
            <person name="Dyer P.S."/>
            <person name="Grigoriev I.V."/>
        </authorList>
    </citation>
    <scope>NUCLEOTIDE SEQUENCE [LARGE SCALE GENOMIC DNA]</scope>
    <source>
        <strain evidence="9">CBS 593.65</strain>
    </source>
</reference>
<dbReference type="Gene3D" id="3.90.180.10">
    <property type="entry name" value="Medium-chain alcohol dehydrogenases, catalytic domain"/>
    <property type="match status" value="1"/>
</dbReference>
<dbReference type="PANTHER" id="PTHR43161:SF23">
    <property type="entry name" value="(R,R)-BUTANEDIOL DEHYDROGENASE-RELATED"/>
    <property type="match status" value="1"/>
</dbReference>
<evidence type="ECO:0000256" key="1">
    <source>
        <dbReference type="ARBA" id="ARBA00001947"/>
    </source>
</evidence>
<dbReference type="EMBL" id="KV878598">
    <property type="protein sequence ID" value="OJJ53064.1"/>
    <property type="molecule type" value="Genomic_DNA"/>
</dbReference>
<dbReference type="InterPro" id="IPR036291">
    <property type="entry name" value="NAD(P)-bd_dom_sf"/>
</dbReference>
<keyword evidence="5" id="KW-0560">Oxidoreductase</keyword>
<dbReference type="STRING" id="1036612.A0A1L9T0S5"/>
<evidence type="ECO:0000259" key="6">
    <source>
        <dbReference type="Pfam" id="PF00107"/>
    </source>
</evidence>
<dbReference type="OrthoDB" id="3941538at2759"/>
<evidence type="ECO:0008006" key="10">
    <source>
        <dbReference type="Google" id="ProtNLM"/>
    </source>
</evidence>
<dbReference type="InterPro" id="IPR013149">
    <property type="entry name" value="ADH-like_C"/>
</dbReference>
<dbReference type="Proteomes" id="UP000184356">
    <property type="component" value="Unassembled WGS sequence"/>
</dbReference>
<keyword evidence="9" id="KW-1185">Reference proteome</keyword>
<dbReference type="Pfam" id="PF00107">
    <property type="entry name" value="ADH_zinc_N"/>
    <property type="match status" value="1"/>
</dbReference>